<gene>
    <name evidence="2" type="ORF">METZ01_LOCUS64613</name>
</gene>
<dbReference type="InterPro" id="IPR051781">
    <property type="entry name" value="Metallo-dep_Hydrolase"/>
</dbReference>
<dbReference type="Gene3D" id="3.20.20.140">
    <property type="entry name" value="Metal-dependent hydrolases"/>
    <property type="match status" value="1"/>
</dbReference>
<dbReference type="SUPFAM" id="SSF51556">
    <property type="entry name" value="Metallo-dependent hydrolases"/>
    <property type="match status" value="1"/>
</dbReference>
<dbReference type="GO" id="GO:0016810">
    <property type="term" value="F:hydrolase activity, acting on carbon-nitrogen (but not peptide) bonds"/>
    <property type="evidence" value="ECO:0007669"/>
    <property type="project" value="InterPro"/>
</dbReference>
<dbReference type="Gene3D" id="2.30.40.10">
    <property type="entry name" value="Urease, subunit C, domain 1"/>
    <property type="match status" value="1"/>
</dbReference>
<dbReference type="AlphaFoldDB" id="A0A381T7P8"/>
<feature type="domain" description="Amidohydrolase-related" evidence="1">
    <location>
        <begin position="73"/>
        <end position="414"/>
    </location>
</feature>
<organism evidence="2">
    <name type="scientific">marine metagenome</name>
    <dbReference type="NCBI Taxonomy" id="408172"/>
    <lineage>
        <taxon>unclassified sequences</taxon>
        <taxon>metagenomes</taxon>
        <taxon>ecological metagenomes</taxon>
    </lineage>
</organism>
<reference evidence="2" key="1">
    <citation type="submission" date="2018-05" db="EMBL/GenBank/DDBJ databases">
        <authorList>
            <person name="Lanie J.A."/>
            <person name="Ng W.-L."/>
            <person name="Kazmierczak K.M."/>
            <person name="Andrzejewski T.M."/>
            <person name="Davidsen T.M."/>
            <person name="Wayne K.J."/>
            <person name="Tettelin H."/>
            <person name="Glass J.I."/>
            <person name="Rusch D."/>
            <person name="Podicherti R."/>
            <person name="Tsui H.-C.T."/>
            <person name="Winkler M.E."/>
        </authorList>
    </citation>
    <scope>NUCLEOTIDE SEQUENCE</scope>
</reference>
<protein>
    <recommendedName>
        <fullName evidence="1">Amidohydrolase-related domain-containing protein</fullName>
    </recommendedName>
</protein>
<evidence type="ECO:0000313" key="2">
    <source>
        <dbReference type="EMBL" id="SVA11759.1"/>
    </source>
</evidence>
<dbReference type="InterPro" id="IPR032466">
    <property type="entry name" value="Metal_Hydrolase"/>
</dbReference>
<accession>A0A381T7P8</accession>
<sequence length="419" mass="45305">MRALICLITFLSTAIPIVGAADSYLLNPKQILDVETGKLIRSKILVTDGKIVAISNSFKTSEDLKVIDLPDITLLPGLMDAHVHLIGNTDLKGYEGLSESSYLSTIYGVKNAKDTLMAGFTTVRNVGAGNYSDVALKQAIAKQAVLGPTLLVSGPPLGITGGHCDRNTLPYDFNYTSDGVADGPWEVRRKVRENRKYGADLIKFCATGGVMSKNTNLRTTQYTVAEMVAIVDEAHNRDMKVAAHAHGLDGIKAAILAGVDSIEHSSLIDQETIELAKSKGVFLSMDIYVSDFILGEGAKQGIPEYSLNKERQVGKKQRENFQKAVKANAKIVFGTDAGIYPHGKNARQFKYMVRWGMTPLQAIQAATINTASLFGVPNIGKIKESFEADIIGVKGNPLEDISSLEDVAFVMNNGIVIKK</sequence>
<dbReference type="PANTHER" id="PTHR43135">
    <property type="entry name" value="ALPHA-D-RIBOSE 1-METHYLPHOSPHONATE 5-TRIPHOSPHATE DIPHOSPHATASE"/>
    <property type="match status" value="1"/>
</dbReference>
<dbReference type="EMBL" id="UINC01004097">
    <property type="protein sequence ID" value="SVA11759.1"/>
    <property type="molecule type" value="Genomic_DNA"/>
</dbReference>
<proteinExistence type="predicted"/>
<dbReference type="PANTHER" id="PTHR43135:SF3">
    <property type="entry name" value="ALPHA-D-RIBOSE 1-METHYLPHOSPHONATE 5-TRIPHOSPHATE DIPHOSPHATASE"/>
    <property type="match status" value="1"/>
</dbReference>
<evidence type="ECO:0000259" key="1">
    <source>
        <dbReference type="Pfam" id="PF01979"/>
    </source>
</evidence>
<dbReference type="InterPro" id="IPR057744">
    <property type="entry name" value="OTAase-like"/>
</dbReference>
<name>A0A381T7P8_9ZZZZ</name>
<dbReference type="CDD" id="cd01299">
    <property type="entry name" value="Met_dep_hydrolase_A"/>
    <property type="match status" value="1"/>
</dbReference>
<dbReference type="InterPro" id="IPR006680">
    <property type="entry name" value="Amidohydro-rel"/>
</dbReference>
<dbReference type="SUPFAM" id="SSF51338">
    <property type="entry name" value="Composite domain of metallo-dependent hydrolases"/>
    <property type="match status" value="1"/>
</dbReference>
<dbReference type="InterPro" id="IPR011059">
    <property type="entry name" value="Metal-dep_hydrolase_composite"/>
</dbReference>
<dbReference type="Pfam" id="PF01979">
    <property type="entry name" value="Amidohydro_1"/>
    <property type="match status" value="1"/>
</dbReference>